<feature type="region of interest" description="Disordered" evidence="4">
    <location>
        <begin position="166"/>
        <end position="216"/>
    </location>
</feature>
<feature type="compositionally biased region" description="Basic and acidic residues" evidence="4">
    <location>
        <begin position="299"/>
        <end position="312"/>
    </location>
</feature>
<keyword evidence="2 3" id="KW-1015">Disulfide bond</keyword>
<dbReference type="RefSeq" id="XP_035694659.1">
    <property type="nucleotide sequence ID" value="XM_035838766.1"/>
</dbReference>
<dbReference type="InterPro" id="IPR000859">
    <property type="entry name" value="CUB_dom"/>
</dbReference>
<evidence type="ECO:0000256" key="5">
    <source>
        <dbReference type="SAM" id="Phobius"/>
    </source>
</evidence>
<feature type="compositionally biased region" description="Low complexity" evidence="4">
    <location>
        <begin position="175"/>
        <end position="185"/>
    </location>
</feature>
<dbReference type="Gene3D" id="2.60.120.290">
    <property type="entry name" value="Spermadhesin, CUB domain"/>
    <property type="match status" value="1"/>
</dbReference>
<evidence type="ECO:0000259" key="6">
    <source>
        <dbReference type="PROSITE" id="PS01180"/>
    </source>
</evidence>
<dbReference type="KEGG" id="bfo:118428656"/>
<dbReference type="CDD" id="cd00041">
    <property type="entry name" value="CUB"/>
    <property type="match status" value="1"/>
</dbReference>
<protein>
    <submittedName>
        <fullName evidence="8">Uncharacterized protein LOC118428656</fullName>
    </submittedName>
</protein>
<keyword evidence="5" id="KW-1133">Transmembrane helix</keyword>
<dbReference type="SMART" id="SM00042">
    <property type="entry name" value="CUB"/>
    <property type="match status" value="1"/>
</dbReference>
<gene>
    <name evidence="8" type="primary">LOC118428656</name>
</gene>
<evidence type="ECO:0000256" key="2">
    <source>
        <dbReference type="ARBA" id="ARBA00023157"/>
    </source>
</evidence>
<evidence type="ECO:0000313" key="8">
    <source>
        <dbReference type="RefSeq" id="XP_035694659.1"/>
    </source>
</evidence>
<feature type="compositionally biased region" description="Acidic residues" evidence="4">
    <location>
        <begin position="341"/>
        <end position="351"/>
    </location>
</feature>
<dbReference type="PANTHER" id="PTHR24251">
    <property type="entry name" value="OVOCHYMASE-RELATED"/>
    <property type="match status" value="1"/>
</dbReference>
<comment type="caution">
    <text evidence="3">Lacks conserved residue(s) required for the propagation of feature annotation.</text>
</comment>
<feature type="disulfide bond" evidence="3">
    <location>
        <begin position="5"/>
        <end position="32"/>
    </location>
</feature>
<feature type="domain" description="CUB" evidence="6">
    <location>
        <begin position="5"/>
        <end position="114"/>
    </location>
</feature>
<dbReference type="PROSITE" id="PS01180">
    <property type="entry name" value="CUB"/>
    <property type="match status" value="1"/>
</dbReference>
<sequence>MGRPCADQNLNGSRHYVYSPDFPGLYPDSKSCEWTIQAQDDKVVKLRFELLNLPSGDLTIRDGTEDSQDLATLSGLTGDTIPDVPASSGSAIWVQFQSDGGRDTRGRFIFWSQEIDHCGAIPLPPTSGTAAAPYVGHVGVGETAVVICDTGELVWVKCEEDRQFNDTGPYCQDETTTISSTLSSTREMHRSLPTQEESSTPQDSLNPPTKAAQTGEGTGSTVTFIAVGVAVPLVVIATVAIAVVVCRRKRNAASKSRCSTQASAHEFLGSRAGASPSGGVGLTSLEARYVANGEVGDPSDEHLYAIPDDGRAKKAAKPRRGDRTKNRSPEPSVNQNHDEGFTENELYESADDVTARPGRTESEAEGSVENIIYGEID</sequence>
<dbReference type="Pfam" id="PF00431">
    <property type="entry name" value="CUB"/>
    <property type="match status" value="1"/>
</dbReference>
<dbReference type="InterPro" id="IPR035914">
    <property type="entry name" value="Sperma_CUB_dom_sf"/>
</dbReference>
<keyword evidence="5" id="KW-0472">Membrane</keyword>
<dbReference type="OrthoDB" id="4781at2759"/>
<dbReference type="AlphaFoldDB" id="A0A9J7M686"/>
<dbReference type="SUPFAM" id="SSF49854">
    <property type="entry name" value="Spermadhesin, CUB domain"/>
    <property type="match status" value="1"/>
</dbReference>
<name>A0A9J7M686_BRAFL</name>
<evidence type="ECO:0000256" key="1">
    <source>
        <dbReference type="ARBA" id="ARBA00022737"/>
    </source>
</evidence>
<evidence type="ECO:0000313" key="7">
    <source>
        <dbReference type="Proteomes" id="UP000001554"/>
    </source>
</evidence>
<feature type="region of interest" description="Disordered" evidence="4">
    <location>
        <begin position="294"/>
        <end position="377"/>
    </location>
</feature>
<keyword evidence="7" id="KW-1185">Reference proteome</keyword>
<dbReference type="GeneID" id="118428656"/>
<keyword evidence="5" id="KW-0812">Transmembrane</keyword>
<evidence type="ECO:0000256" key="3">
    <source>
        <dbReference type="PROSITE-ProRule" id="PRU00059"/>
    </source>
</evidence>
<feature type="compositionally biased region" description="Basic and acidic residues" evidence="4">
    <location>
        <begin position="319"/>
        <end position="328"/>
    </location>
</feature>
<proteinExistence type="predicted"/>
<feature type="compositionally biased region" description="Polar residues" evidence="4">
    <location>
        <begin position="192"/>
        <end position="207"/>
    </location>
</feature>
<organism evidence="7 8">
    <name type="scientific">Branchiostoma floridae</name>
    <name type="common">Florida lancelet</name>
    <name type="synonym">Amphioxus</name>
    <dbReference type="NCBI Taxonomy" id="7739"/>
    <lineage>
        <taxon>Eukaryota</taxon>
        <taxon>Metazoa</taxon>
        <taxon>Chordata</taxon>
        <taxon>Cephalochordata</taxon>
        <taxon>Leptocardii</taxon>
        <taxon>Amphioxiformes</taxon>
        <taxon>Branchiostomatidae</taxon>
        <taxon>Branchiostoma</taxon>
    </lineage>
</organism>
<feature type="transmembrane region" description="Helical" evidence="5">
    <location>
        <begin position="224"/>
        <end position="246"/>
    </location>
</feature>
<evidence type="ECO:0000256" key="4">
    <source>
        <dbReference type="SAM" id="MobiDB-lite"/>
    </source>
</evidence>
<dbReference type="Proteomes" id="UP000001554">
    <property type="component" value="Chromosome 13"/>
</dbReference>
<keyword evidence="1" id="KW-0677">Repeat</keyword>
<reference evidence="8" key="2">
    <citation type="submission" date="2025-08" db="UniProtKB">
        <authorList>
            <consortium name="RefSeq"/>
        </authorList>
    </citation>
    <scope>IDENTIFICATION</scope>
    <source>
        <strain evidence="8">S238N-H82</strain>
        <tissue evidence="8">Testes</tissue>
    </source>
</reference>
<reference evidence="7" key="1">
    <citation type="journal article" date="2020" name="Nat. Ecol. Evol.">
        <title>Deeply conserved synteny resolves early events in vertebrate evolution.</title>
        <authorList>
            <person name="Simakov O."/>
            <person name="Marletaz F."/>
            <person name="Yue J.X."/>
            <person name="O'Connell B."/>
            <person name="Jenkins J."/>
            <person name="Brandt A."/>
            <person name="Calef R."/>
            <person name="Tung C.H."/>
            <person name="Huang T.K."/>
            <person name="Schmutz J."/>
            <person name="Satoh N."/>
            <person name="Yu J.K."/>
            <person name="Putnam N.H."/>
            <person name="Green R.E."/>
            <person name="Rokhsar D.S."/>
        </authorList>
    </citation>
    <scope>NUCLEOTIDE SEQUENCE [LARGE SCALE GENOMIC DNA]</scope>
    <source>
        <strain evidence="7">S238N-H82</strain>
    </source>
</reference>
<accession>A0A9J7M686</accession>